<dbReference type="AlphaFoldDB" id="A0AAE9SS15"/>
<accession>A0AAE9SS15</accession>
<protein>
    <submittedName>
        <fullName evidence="1">Uncharacterized protein</fullName>
    </submittedName>
</protein>
<evidence type="ECO:0000313" key="2">
    <source>
        <dbReference type="Proteomes" id="UP001058687"/>
    </source>
</evidence>
<organism evidence="1 2">
    <name type="scientific">Vibrio campbellii</name>
    <dbReference type="NCBI Taxonomy" id="680"/>
    <lineage>
        <taxon>Bacteria</taxon>
        <taxon>Pseudomonadati</taxon>
        <taxon>Pseudomonadota</taxon>
        <taxon>Gammaproteobacteria</taxon>
        <taxon>Vibrionales</taxon>
        <taxon>Vibrionaceae</taxon>
        <taxon>Vibrio</taxon>
    </lineage>
</organism>
<dbReference type="Proteomes" id="UP001058687">
    <property type="component" value="Plasmid unnamed1"/>
</dbReference>
<reference evidence="1" key="1">
    <citation type="submission" date="2020-03" db="EMBL/GenBank/DDBJ databases">
        <title>Five strains of Vibrio campbellii isolated from Mariana Trench.</title>
        <authorList>
            <person name="Liang J."/>
            <person name="Zhang X.-H."/>
        </authorList>
    </citation>
    <scope>NUCLEOTIDE SEQUENCE</scope>
    <source>
        <strain evidence="1">LJC014</strain>
        <plasmid evidence="1">unnamed1</plasmid>
    </source>
</reference>
<keyword evidence="1" id="KW-0614">Plasmid</keyword>
<evidence type="ECO:0000313" key="1">
    <source>
        <dbReference type="EMBL" id="UTZ29890.1"/>
    </source>
</evidence>
<gene>
    <name evidence="1" type="ORF">HB761_24855</name>
</gene>
<proteinExistence type="predicted"/>
<dbReference type="RefSeq" id="WP_130267591.1">
    <property type="nucleotide sequence ID" value="NZ_CP050469.1"/>
</dbReference>
<name>A0AAE9SS15_9VIBR</name>
<sequence>MSYQKLLETVRTDLESMPNLVSACEMIIEKISQKDAKAWQHLTFASINSLSDSMLTPHDVVRITQYLAGERVGLFKTGFEYIGEEGQFILDSENSYYAYHENAIAHPETGKLIEDVKNDVFMFFTVNEGALK</sequence>
<geneLocation type="plasmid" evidence="1 2">
    <name>unnamed1</name>
</geneLocation>
<dbReference type="EMBL" id="CP050469">
    <property type="protein sequence ID" value="UTZ29890.1"/>
    <property type="molecule type" value="Genomic_DNA"/>
</dbReference>